<gene>
    <name evidence="1" type="ORF">GCM10019071_16900</name>
</gene>
<reference evidence="2" key="1">
    <citation type="journal article" date="2019" name="Int. J. Syst. Evol. Microbiol.">
        <title>The Global Catalogue of Microorganisms (GCM) 10K type strain sequencing project: providing services to taxonomists for standard genome sequencing and annotation.</title>
        <authorList>
            <consortium name="The Broad Institute Genomics Platform"/>
            <consortium name="The Broad Institute Genome Sequencing Center for Infectious Disease"/>
            <person name="Wu L."/>
            <person name="Ma J."/>
        </authorList>
    </citation>
    <scope>NUCLEOTIDE SEQUENCE [LARGE SCALE GENOMIC DNA]</scope>
    <source>
        <strain evidence="2">CCM 7327</strain>
    </source>
</reference>
<keyword evidence="2" id="KW-1185">Reference proteome</keyword>
<comment type="caution">
    <text evidence="1">The sequence shown here is derived from an EMBL/GenBank/DDBJ whole genome shotgun (WGS) entry which is preliminary data.</text>
</comment>
<sequence>MPSDSVAFAGSFVPLAKSKSEKSETMFIVVEPLIVDDVIVVEFVAERSCELVLVAVDVIFDVDPPVMIVAAPAAKIQSIPAPKMEPVILTGMVATPAVNPNRVPQEG</sequence>
<name>A0ABQ1EUI9_SPHSA</name>
<accession>A0ABQ1EUI9</accession>
<organism evidence="1 2">
    <name type="scientific">Sphingobium fuliginis (strain ATCC 27551)</name>
    <dbReference type="NCBI Taxonomy" id="336203"/>
    <lineage>
        <taxon>Bacteria</taxon>
        <taxon>Pseudomonadati</taxon>
        <taxon>Pseudomonadota</taxon>
        <taxon>Alphaproteobacteria</taxon>
        <taxon>Sphingomonadales</taxon>
        <taxon>Sphingomonadaceae</taxon>
        <taxon>Sphingobium</taxon>
    </lineage>
</organism>
<proteinExistence type="predicted"/>
<evidence type="ECO:0000313" key="2">
    <source>
        <dbReference type="Proteomes" id="UP000628109"/>
    </source>
</evidence>
<dbReference type="EMBL" id="BMDU01000003">
    <property type="protein sequence ID" value="GFZ87948.1"/>
    <property type="molecule type" value="Genomic_DNA"/>
</dbReference>
<protein>
    <submittedName>
        <fullName evidence="1">Uncharacterized protein</fullName>
    </submittedName>
</protein>
<dbReference type="Proteomes" id="UP000628109">
    <property type="component" value="Unassembled WGS sequence"/>
</dbReference>
<evidence type="ECO:0000313" key="1">
    <source>
        <dbReference type="EMBL" id="GFZ87948.1"/>
    </source>
</evidence>